<evidence type="ECO:0000313" key="2">
    <source>
        <dbReference type="EMBL" id="ERJ07748.1"/>
    </source>
</evidence>
<protein>
    <submittedName>
        <fullName evidence="2">Deoxyribodipyrimidine photolyase-related protein</fullName>
    </submittedName>
</protein>
<dbReference type="AlphaFoldDB" id="U2E6B7"/>
<reference evidence="2 3" key="2">
    <citation type="journal article" date="2013" name="PLoS ONE">
        <title>INDIGO - INtegrated Data Warehouse of MIcrobial GenOmes with Examples from the Red Sea Extremophiles.</title>
        <authorList>
            <person name="Alam I."/>
            <person name="Antunes A."/>
            <person name="Kamau A.A."/>
            <person name="Ba Alawi W."/>
            <person name="Kalkatawi M."/>
            <person name="Stingl U."/>
            <person name="Bajic V.B."/>
        </authorList>
    </citation>
    <scope>NUCLEOTIDE SEQUENCE [LARGE SCALE GENOMIC DNA]</scope>
    <source>
        <strain evidence="2 3">SARL4B</strain>
    </source>
</reference>
<reference evidence="2 3" key="1">
    <citation type="journal article" date="2011" name="J. Bacteriol.">
        <title>Genome sequence of Halorhabdus tiamatea, the first archaeon isolated from a deep-sea anoxic brine lake.</title>
        <authorList>
            <person name="Antunes A."/>
            <person name="Alam I."/>
            <person name="Bajic V.B."/>
            <person name="Stingl U."/>
        </authorList>
    </citation>
    <scope>NUCLEOTIDE SEQUENCE [LARGE SCALE GENOMIC DNA]</scope>
    <source>
        <strain evidence="2 3">SARL4B</strain>
    </source>
</reference>
<dbReference type="InterPro" id="IPR052551">
    <property type="entry name" value="UV-DNA_repair_photolyase"/>
</dbReference>
<dbReference type="Pfam" id="PF04244">
    <property type="entry name" value="DPRP"/>
    <property type="match status" value="1"/>
</dbReference>
<dbReference type="Gene3D" id="3.40.50.620">
    <property type="entry name" value="HUPs"/>
    <property type="match status" value="1"/>
</dbReference>
<dbReference type="PANTHER" id="PTHR38657">
    <property type="entry name" value="SLR1343 PROTEIN"/>
    <property type="match status" value="1"/>
</dbReference>
<keyword evidence="2" id="KW-0456">Lyase</keyword>
<dbReference type="GO" id="GO:0016829">
    <property type="term" value="F:lyase activity"/>
    <property type="evidence" value="ECO:0007669"/>
    <property type="project" value="UniProtKB-KW"/>
</dbReference>
<dbReference type="Gene3D" id="1.25.40.80">
    <property type="match status" value="1"/>
</dbReference>
<dbReference type="OrthoDB" id="371734at2157"/>
<dbReference type="eggNOG" id="arCOG02839">
    <property type="taxonomic scope" value="Archaea"/>
</dbReference>
<dbReference type="Proteomes" id="UP000003861">
    <property type="component" value="Unassembled WGS sequence"/>
</dbReference>
<evidence type="ECO:0000256" key="1">
    <source>
        <dbReference type="SAM" id="MobiDB-lite"/>
    </source>
</evidence>
<dbReference type="RefSeq" id="WP_008527430.1">
    <property type="nucleotide sequence ID" value="NC_021921.1"/>
</dbReference>
<dbReference type="Gene3D" id="1.10.579.10">
    <property type="entry name" value="DNA Cyclobutane Dipyrimidine Photolyase, subunit A, domain 3"/>
    <property type="match status" value="1"/>
</dbReference>
<sequence length="510" mass="59036">MTVWVLGDQLSGERGPVAERSDEPVLLIEARSFAERLPYHPHKLVLVFSAMRHFRDELREGGREVRYYQVETFEDGLTAYFEEYPHDDLTLMRPAGGGSERLQKLVADAGGHLNVVENDRFRCSQAQFDEWDADRDADGYRHEDFYRYMRRETGYLMDDGEPVGGEWNYDEDNRETPPAEWSPPEPPAFEPDETTREVGEWVTDRFDGGYDEAPYGGSWADPEPFRWPVTREQALDVLEDFCQNRLTDFGPYQDAMRRDAWAMSHSLLSTSLNLGLLHPSEVIERAIEAYERESAPLNSVEGFVRQVLGWREFMRHVYRREQDRLAGANQLDATEPLPDFFWTGETDMACLADVIDGVRRRGYSHHIERLMVLSNVATTFGVDPQVLNRWFHAAYVDAFHWVTTPNVVGMGTFASDVLSTKPYTATSNYVDRMSDYCGTCPYYKTKTTGENACPFNALYWDFLGRNEDRLRSNHRMGLVYSHWDDKDERERDAIRDRATAIRRAARKNEL</sequence>
<dbReference type="InterPro" id="IPR014729">
    <property type="entry name" value="Rossmann-like_a/b/a_fold"/>
</dbReference>
<dbReference type="InterPro" id="IPR007357">
    <property type="entry name" value="PhrB-like"/>
</dbReference>
<dbReference type="GeneID" id="23798214"/>
<name>U2E6B7_9EURY</name>
<proteinExistence type="predicted"/>
<dbReference type="EMBL" id="AFNT02000001">
    <property type="protein sequence ID" value="ERJ07748.1"/>
    <property type="molecule type" value="Genomic_DNA"/>
</dbReference>
<dbReference type="STRING" id="1033806.HTIA_0447"/>
<comment type="caution">
    <text evidence="2">The sequence shown here is derived from an EMBL/GenBank/DDBJ whole genome shotgun (WGS) entry which is preliminary data.</text>
</comment>
<dbReference type="Gene3D" id="1.10.10.1710">
    <property type="entry name" value="Deoxyribodipyrimidine photolyase-related"/>
    <property type="match status" value="1"/>
</dbReference>
<dbReference type="PATRIC" id="fig|1033806.13.peg.117"/>
<accession>U2E6B7</accession>
<dbReference type="PANTHER" id="PTHR38657:SF1">
    <property type="entry name" value="SLR1343 PROTEIN"/>
    <property type="match status" value="1"/>
</dbReference>
<feature type="compositionally biased region" description="Pro residues" evidence="1">
    <location>
        <begin position="180"/>
        <end position="189"/>
    </location>
</feature>
<dbReference type="SUPFAM" id="SSF48173">
    <property type="entry name" value="Cryptochrome/photolyase FAD-binding domain"/>
    <property type="match status" value="1"/>
</dbReference>
<organism evidence="2 3">
    <name type="scientific">Halorhabdus tiamatea SARL4B</name>
    <dbReference type="NCBI Taxonomy" id="1033806"/>
    <lineage>
        <taxon>Archaea</taxon>
        <taxon>Methanobacteriati</taxon>
        <taxon>Methanobacteriota</taxon>
        <taxon>Stenosarchaea group</taxon>
        <taxon>Halobacteria</taxon>
        <taxon>Halobacteriales</taxon>
        <taxon>Haloarculaceae</taxon>
        <taxon>Halorhabdus</taxon>
    </lineage>
</organism>
<feature type="region of interest" description="Disordered" evidence="1">
    <location>
        <begin position="169"/>
        <end position="196"/>
    </location>
</feature>
<dbReference type="InterPro" id="IPR036134">
    <property type="entry name" value="Crypto/Photolyase_FAD-like_sf"/>
</dbReference>
<evidence type="ECO:0000313" key="3">
    <source>
        <dbReference type="Proteomes" id="UP000003861"/>
    </source>
</evidence>
<gene>
    <name evidence="2" type="ORF">HLRTI_000122</name>
</gene>